<proteinExistence type="predicted"/>
<dbReference type="GO" id="GO:0030027">
    <property type="term" value="C:lamellipodium"/>
    <property type="evidence" value="ECO:0007669"/>
    <property type="project" value="TreeGrafter"/>
</dbReference>
<dbReference type="GO" id="GO:0016477">
    <property type="term" value="P:cell migration"/>
    <property type="evidence" value="ECO:0007669"/>
    <property type="project" value="TreeGrafter"/>
</dbReference>
<dbReference type="InterPro" id="IPR011993">
    <property type="entry name" value="PH-like_dom_sf"/>
</dbReference>
<dbReference type="InterPro" id="IPR051279">
    <property type="entry name" value="PP1-Reg/Actin-Interact_Protein"/>
</dbReference>
<accession>A0A1I7YRM4</accession>
<feature type="compositionally biased region" description="Low complexity" evidence="1">
    <location>
        <begin position="927"/>
        <end position="936"/>
    </location>
</feature>
<feature type="compositionally biased region" description="Polar residues" evidence="1">
    <location>
        <begin position="1084"/>
        <end position="1094"/>
    </location>
</feature>
<dbReference type="AlphaFoldDB" id="A0A1I7YRM4"/>
<feature type="compositionally biased region" description="Low complexity" evidence="1">
    <location>
        <begin position="992"/>
        <end position="1006"/>
    </location>
</feature>
<feature type="region of interest" description="Disordered" evidence="1">
    <location>
        <begin position="22"/>
        <end position="65"/>
    </location>
</feature>
<dbReference type="GO" id="GO:0034315">
    <property type="term" value="P:regulation of Arp2/3 complex-mediated actin nucleation"/>
    <property type="evidence" value="ECO:0007669"/>
    <property type="project" value="TreeGrafter"/>
</dbReference>
<evidence type="ECO:0000313" key="4">
    <source>
        <dbReference type="WBParaSite" id="L893_g19030.t1"/>
    </source>
</evidence>
<dbReference type="Proteomes" id="UP000095287">
    <property type="component" value="Unplaced"/>
</dbReference>
<dbReference type="Gene3D" id="2.30.29.30">
    <property type="entry name" value="Pleckstrin-homology domain (PH domain)/Phosphotyrosine-binding domain (PTB)"/>
    <property type="match status" value="1"/>
</dbReference>
<protein>
    <submittedName>
        <fullName evidence="4">Carm_PH domain-containing protein</fullName>
    </submittedName>
</protein>
<dbReference type="InterPro" id="IPR041245">
    <property type="entry name" value="CARMIL_PH"/>
</dbReference>
<dbReference type="WBParaSite" id="L893_g19030.t1">
    <property type="protein sequence ID" value="L893_g19030.t1"/>
    <property type="gene ID" value="L893_g19030"/>
</dbReference>
<evidence type="ECO:0000256" key="1">
    <source>
        <dbReference type="SAM" id="MobiDB-lite"/>
    </source>
</evidence>
<dbReference type="SMART" id="SM00368">
    <property type="entry name" value="LRR_RI"/>
    <property type="match status" value="5"/>
</dbReference>
<feature type="region of interest" description="Disordered" evidence="1">
    <location>
        <begin position="927"/>
        <end position="1006"/>
    </location>
</feature>
<dbReference type="Gene3D" id="3.80.10.10">
    <property type="entry name" value="Ribonuclease Inhibitor"/>
    <property type="match status" value="1"/>
</dbReference>
<feature type="compositionally biased region" description="Gly residues" evidence="1">
    <location>
        <begin position="23"/>
        <end position="34"/>
    </location>
</feature>
<name>A0A1I7YRM4_9BILA</name>
<reference evidence="4" key="1">
    <citation type="submission" date="2016-11" db="UniProtKB">
        <authorList>
            <consortium name="WormBaseParasite"/>
        </authorList>
    </citation>
    <scope>IDENTIFICATION</scope>
</reference>
<dbReference type="Pfam" id="PF17888">
    <property type="entry name" value="Carm_PH"/>
    <property type="match status" value="1"/>
</dbReference>
<keyword evidence="3" id="KW-1185">Reference proteome</keyword>
<evidence type="ECO:0000313" key="3">
    <source>
        <dbReference type="Proteomes" id="UP000095287"/>
    </source>
</evidence>
<feature type="compositionally biased region" description="Pro residues" evidence="1">
    <location>
        <begin position="1124"/>
        <end position="1151"/>
    </location>
</feature>
<feature type="compositionally biased region" description="Basic and acidic residues" evidence="1">
    <location>
        <begin position="42"/>
        <end position="54"/>
    </location>
</feature>
<feature type="compositionally biased region" description="Low complexity" evidence="1">
    <location>
        <begin position="1063"/>
        <end position="1075"/>
    </location>
</feature>
<organism evidence="3 4">
    <name type="scientific">Steinernema glaseri</name>
    <dbReference type="NCBI Taxonomy" id="37863"/>
    <lineage>
        <taxon>Eukaryota</taxon>
        <taxon>Metazoa</taxon>
        <taxon>Ecdysozoa</taxon>
        <taxon>Nematoda</taxon>
        <taxon>Chromadorea</taxon>
        <taxon>Rhabditida</taxon>
        <taxon>Tylenchina</taxon>
        <taxon>Panagrolaimomorpha</taxon>
        <taxon>Strongyloidoidea</taxon>
        <taxon>Steinernematidae</taxon>
        <taxon>Steinernema</taxon>
    </lineage>
</organism>
<evidence type="ECO:0000259" key="2">
    <source>
        <dbReference type="Pfam" id="PF17888"/>
    </source>
</evidence>
<feature type="region of interest" description="Disordered" evidence="1">
    <location>
        <begin position="1046"/>
        <end position="1200"/>
    </location>
</feature>
<dbReference type="PANTHER" id="PTHR24112">
    <property type="entry name" value="LEUCINE-RICH REPEAT, ISOFORM F-RELATED"/>
    <property type="match status" value="1"/>
</dbReference>
<dbReference type="InterPro" id="IPR032675">
    <property type="entry name" value="LRR_dom_sf"/>
</dbReference>
<dbReference type="GO" id="GO:0005886">
    <property type="term" value="C:plasma membrane"/>
    <property type="evidence" value="ECO:0007669"/>
    <property type="project" value="TreeGrafter"/>
</dbReference>
<dbReference type="SUPFAM" id="SSF52047">
    <property type="entry name" value="RNI-like"/>
    <property type="match status" value="2"/>
</dbReference>
<sequence length="1233" mass="135052">MTPFHSSLLASNIRGLRRLLETVGGGKHGGGGASPRGPRAKGRGDMIHSDRRSFDTAGTGTTPRLSGPSALSIVSPFQLCNCPLRYQEALVRNPVRNAPHTMSLSRSTTNELCSYVQDNCSTFFGKKFWDCRLVTGIDFATKADKFEQKIFAISKFRIFILSGKTPQSLKPPDKSYHVLSIRQMQVVNDNELCIQMDESASSSTTKRRLLIRCSEHSAEDLARYVLCAIKHYFPDIGDCLRGCVDLAPPGLYSDFAMMPSSRPVLACHNFRRSYAALCDFYDLPFREEVVWDVEKIYSIHHLRVLRLEDFTHLPIKDLIPIIASLQFSAYFTGILVDGFKLTVELIDVILSVIRRSQWLTSVKLINCYLTKEFISQFAAAIQQNPSIPLEVIDLSKNVLEDKKGFQLFSQVLPKLTSLKVIHFAECGLSEKCVNLMAVGLQHALTPSKTSQQLQLATMDLAGNNLKEDTPELISLLSLCTTLRTVDLSNTGFTIDRLWSALKFGGLQLRELRLDGCAVLKKNKDGPQAIKEYFSGVVQLEEISFAGTQLHPDSAKALLLGLASNQQIEPFVLNLNNVTTTHTHSVKEFAQVLETCLPSVGARSLSLRDNSFEAELLPVLSSVSQMQHLTSLDLGGTNFCNLRRNAKNATALSKALMEIVKLIGEDDSHLRELTLSDCRLGNHLSVILNTLGVASTLRKLDISGNDLGNFGARLLAKALQINVSLRELVIDRNQITSEGFADIAHSLRLNNTLVCLPYPLVDVADALNRPDRTKTLAAIAEIESLIEKNRNGSNVNNERYRTALTNIQNQFSKSDVAEGALSHRVHAILAELGNTSESSSAFDGMVNTFVESFKNECVPIIKKGLEPLKDLASSVNLELSERFDDSSIAEANEDQFREKLNSLLESQLVSWKWDQLSRLSENLLHNGSRSLSSVSPRSNHHGAPGTPNSTSWLHSHRGSPGGDFGHGGPHHSSTDHISRSLRPKSVLNHDMDSPLTPSSVSSSMMTSSYVPSVAQMPTDDEQAAEPITMDQPPKSSGLVHLVKGRPKAARRIAKPGVESTPPISAKTSASNSVSSADHAEVMLQSVESASTSAAQSPRLDTIVPANQPEVTRIQLGPKSQLGEAPRPPTGEPPRPPTGDPPQPPEEPRPPVLPRRTKVPMVPPQLPPKNFKPMPTAPPNTLKEPVMNLPSAPPLEDENANSRRSVADMARMFSSSSNELPISTGVPIPAKRSNV</sequence>
<dbReference type="InterPro" id="IPR001611">
    <property type="entry name" value="Leu-rich_rpt"/>
</dbReference>
<dbReference type="PANTHER" id="PTHR24112:SF66">
    <property type="entry name" value="LEUCINE-RICH REPEAT, ISOFORM F"/>
    <property type="match status" value="1"/>
</dbReference>
<dbReference type="Pfam" id="PF13516">
    <property type="entry name" value="LRR_6"/>
    <property type="match status" value="1"/>
</dbReference>
<feature type="domain" description="CARMIL pleckstrin homology" evidence="2">
    <location>
        <begin position="131"/>
        <end position="234"/>
    </location>
</feature>